<dbReference type="Gene3D" id="1.10.10.60">
    <property type="entry name" value="Homeodomain-like"/>
    <property type="match status" value="2"/>
</dbReference>
<dbReference type="SUPFAM" id="SSF46689">
    <property type="entry name" value="Homeodomain-like"/>
    <property type="match status" value="2"/>
</dbReference>
<dbReference type="RefSeq" id="WP_235323852.1">
    <property type="nucleotide sequence ID" value="NZ_JAFBIT010000002.1"/>
</dbReference>
<evidence type="ECO:0000313" key="5">
    <source>
        <dbReference type="EMBL" id="MCF2652827.1"/>
    </source>
</evidence>
<dbReference type="SMART" id="SM00342">
    <property type="entry name" value="HTH_ARAC"/>
    <property type="match status" value="1"/>
</dbReference>
<dbReference type="Gene3D" id="2.60.120.10">
    <property type="entry name" value="Jelly Rolls"/>
    <property type="match status" value="1"/>
</dbReference>
<dbReference type="PROSITE" id="PS01124">
    <property type="entry name" value="HTH_ARAC_FAMILY_2"/>
    <property type="match status" value="1"/>
</dbReference>
<dbReference type="EMBL" id="JAFBIT010000002">
    <property type="protein sequence ID" value="MCF2652827.1"/>
    <property type="molecule type" value="Genomic_DNA"/>
</dbReference>
<dbReference type="InterPro" id="IPR037923">
    <property type="entry name" value="HTH-like"/>
</dbReference>
<dbReference type="PANTHER" id="PTHR43280">
    <property type="entry name" value="ARAC-FAMILY TRANSCRIPTIONAL REGULATOR"/>
    <property type="match status" value="1"/>
</dbReference>
<dbReference type="InterPro" id="IPR009057">
    <property type="entry name" value="Homeodomain-like_sf"/>
</dbReference>
<dbReference type="PROSITE" id="PS00041">
    <property type="entry name" value="HTH_ARAC_FAMILY_1"/>
    <property type="match status" value="1"/>
</dbReference>
<keyword evidence="3" id="KW-0804">Transcription</keyword>
<sequence length="285" mass="31696">MRMKESRRHGNELLPITTYYIPTGNDFSALDCHWHDEMELFRVMQGVVTIQCGASLFEAHAGDIAFFNSSELHAAVPADNARDLSFQAIVFSPDFLCGVTNDIIRVKYVSPVMNGELHLPNLIRQGTELHRRVSAAFDAVYELLENRPPYFEFSARGGMLAAFGALVENGESGGGGARYGAAAASIKIAIQHIQENYRTALTIAQLADIAGMSEGHFCRVFKQYTLKTPVQYINSVRLVHAADQLANTNKRVLDIAMDCGFNSVSYFIEVFRENFGITPSKYRKN</sequence>
<dbReference type="PANTHER" id="PTHR43280:SF28">
    <property type="entry name" value="HTH-TYPE TRANSCRIPTIONAL ACTIVATOR RHAS"/>
    <property type="match status" value="1"/>
</dbReference>
<name>A0ABS9CPS2_9FIRM</name>
<accession>A0ABS9CPS2</accession>
<dbReference type="Pfam" id="PF12833">
    <property type="entry name" value="HTH_18"/>
    <property type="match status" value="1"/>
</dbReference>
<dbReference type="InterPro" id="IPR003313">
    <property type="entry name" value="AraC-bd"/>
</dbReference>
<reference evidence="5 6" key="1">
    <citation type="submission" date="2020-12" db="EMBL/GenBank/DDBJ databases">
        <title>Whole genome sequences of gut porcine anaerobes.</title>
        <authorList>
            <person name="Kubasova T."/>
            <person name="Jahodarova E."/>
            <person name="Rychlik I."/>
        </authorList>
    </citation>
    <scope>NUCLEOTIDE SEQUENCE [LARGE SCALE GENOMIC DNA]</scope>
    <source>
        <strain evidence="5 6">An867</strain>
    </source>
</reference>
<organism evidence="5 6">
    <name type="scientific">Anaeromassilibacillus senegalensis</name>
    <dbReference type="NCBI Taxonomy" id="1673717"/>
    <lineage>
        <taxon>Bacteria</taxon>
        <taxon>Bacillati</taxon>
        <taxon>Bacillota</taxon>
        <taxon>Clostridia</taxon>
        <taxon>Eubacteriales</taxon>
        <taxon>Acutalibacteraceae</taxon>
        <taxon>Anaeromassilibacillus</taxon>
    </lineage>
</organism>
<evidence type="ECO:0000313" key="6">
    <source>
        <dbReference type="Proteomes" id="UP001299220"/>
    </source>
</evidence>
<keyword evidence="2" id="KW-0238">DNA-binding</keyword>
<evidence type="ECO:0000256" key="3">
    <source>
        <dbReference type="ARBA" id="ARBA00023163"/>
    </source>
</evidence>
<dbReference type="SUPFAM" id="SSF51215">
    <property type="entry name" value="Regulatory protein AraC"/>
    <property type="match status" value="1"/>
</dbReference>
<dbReference type="InterPro" id="IPR014710">
    <property type="entry name" value="RmlC-like_jellyroll"/>
</dbReference>
<dbReference type="Proteomes" id="UP001299220">
    <property type="component" value="Unassembled WGS sequence"/>
</dbReference>
<comment type="caution">
    <text evidence="5">The sequence shown here is derived from an EMBL/GenBank/DDBJ whole genome shotgun (WGS) entry which is preliminary data.</text>
</comment>
<dbReference type="PRINTS" id="PR00032">
    <property type="entry name" value="HTHARAC"/>
</dbReference>
<evidence type="ECO:0000259" key="4">
    <source>
        <dbReference type="PROSITE" id="PS01124"/>
    </source>
</evidence>
<dbReference type="Pfam" id="PF02311">
    <property type="entry name" value="AraC_binding"/>
    <property type="match status" value="1"/>
</dbReference>
<proteinExistence type="predicted"/>
<dbReference type="InterPro" id="IPR020449">
    <property type="entry name" value="Tscrpt_reg_AraC-type_HTH"/>
</dbReference>
<protein>
    <submittedName>
        <fullName evidence="5">AraC family transcriptional regulator</fullName>
    </submittedName>
</protein>
<evidence type="ECO:0000256" key="1">
    <source>
        <dbReference type="ARBA" id="ARBA00023015"/>
    </source>
</evidence>
<keyword evidence="1" id="KW-0805">Transcription regulation</keyword>
<dbReference type="InterPro" id="IPR018060">
    <property type="entry name" value="HTH_AraC"/>
</dbReference>
<dbReference type="InterPro" id="IPR018062">
    <property type="entry name" value="HTH_AraC-typ_CS"/>
</dbReference>
<gene>
    <name evidence="5" type="ORF">JQM67_09435</name>
</gene>
<evidence type="ECO:0000256" key="2">
    <source>
        <dbReference type="ARBA" id="ARBA00023125"/>
    </source>
</evidence>
<keyword evidence="6" id="KW-1185">Reference proteome</keyword>
<feature type="domain" description="HTH araC/xylS-type" evidence="4">
    <location>
        <begin position="187"/>
        <end position="285"/>
    </location>
</feature>